<dbReference type="STRING" id="1612308.SAMN05444581_101447"/>
<keyword evidence="4 6" id="KW-0233">DNA recombination</keyword>
<evidence type="ECO:0000256" key="4">
    <source>
        <dbReference type="ARBA" id="ARBA00023172"/>
    </source>
</evidence>
<dbReference type="Gene3D" id="1.10.8.10">
    <property type="entry name" value="DNA helicase RuvA subunit, C-terminal domain"/>
    <property type="match status" value="1"/>
</dbReference>
<keyword evidence="10" id="KW-1185">Reference proteome</keyword>
<evidence type="ECO:0000256" key="3">
    <source>
        <dbReference type="ARBA" id="ARBA00023125"/>
    </source>
</evidence>
<evidence type="ECO:0000313" key="10">
    <source>
        <dbReference type="Proteomes" id="UP000198755"/>
    </source>
</evidence>
<keyword evidence="9" id="KW-0378">Hydrolase</keyword>
<accession>A0A1I3WCR7</accession>
<organism evidence="9 10">
    <name type="scientific">Methylocapsa palsarum</name>
    <dbReference type="NCBI Taxonomy" id="1612308"/>
    <lineage>
        <taxon>Bacteria</taxon>
        <taxon>Pseudomonadati</taxon>
        <taxon>Pseudomonadota</taxon>
        <taxon>Alphaproteobacteria</taxon>
        <taxon>Hyphomicrobiales</taxon>
        <taxon>Beijerinckiaceae</taxon>
        <taxon>Methylocapsa</taxon>
    </lineage>
</organism>
<dbReference type="InterPro" id="IPR012340">
    <property type="entry name" value="NA-bd_OB-fold"/>
</dbReference>
<keyword evidence="3 6" id="KW-0238">DNA-binding</keyword>
<keyword evidence="9" id="KW-0347">Helicase</keyword>
<protein>
    <recommendedName>
        <fullName evidence="6">Holliday junction branch migration complex subunit RuvA</fullName>
    </recommendedName>
</protein>
<evidence type="ECO:0000256" key="1">
    <source>
        <dbReference type="ARBA" id="ARBA00022490"/>
    </source>
</evidence>
<dbReference type="RefSeq" id="WP_091676908.1">
    <property type="nucleotide sequence ID" value="NZ_FOSN01000001.1"/>
</dbReference>
<keyword evidence="5 6" id="KW-0234">DNA repair</keyword>
<dbReference type="GO" id="GO:0005524">
    <property type="term" value="F:ATP binding"/>
    <property type="evidence" value="ECO:0007669"/>
    <property type="project" value="InterPro"/>
</dbReference>
<comment type="caution">
    <text evidence="6">Lacks conserved residue(s) required for the propagation of feature annotation.</text>
</comment>
<dbReference type="OrthoDB" id="5293449at2"/>
<evidence type="ECO:0000256" key="2">
    <source>
        <dbReference type="ARBA" id="ARBA00022763"/>
    </source>
</evidence>
<dbReference type="Gene3D" id="2.40.50.140">
    <property type="entry name" value="Nucleic acid-binding proteins"/>
    <property type="match status" value="1"/>
</dbReference>
<evidence type="ECO:0000256" key="5">
    <source>
        <dbReference type="ARBA" id="ARBA00023204"/>
    </source>
</evidence>
<sequence length="202" mass="20914">MIGKLRGVVDSYGDDFVILDVNGVGYVVTCSARTLQNLPRPGEVAALAIETQMREDSIRLFGFGSEAERDWFRLLQSVQGVGAKVALALQGVLGEAELALAIARQDKAAISRAPGIGPRLAARILVELKDKAPALAVEPASATAGDADNKVPPAVSDAVSALVNLGYGRPQAAAAVAVSAAALGEGAATSELIRRSLRELSR</sequence>
<dbReference type="CDD" id="cd14332">
    <property type="entry name" value="UBA_RuvA_C"/>
    <property type="match status" value="1"/>
</dbReference>
<dbReference type="GO" id="GO:0006281">
    <property type="term" value="P:DNA repair"/>
    <property type="evidence" value="ECO:0007669"/>
    <property type="project" value="UniProtKB-UniRule"/>
</dbReference>
<dbReference type="HAMAP" id="MF_00031">
    <property type="entry name" value="DNA_HJ_migration_RuvA"/>
    <property type="match status" value="1"/>
</dbReference>
<dbReference type="EMBL" id="FOSN01000001">
    <property type="protein sequence ID" value="SFK04206.1"/>
    <property type="molecule type" value="Genomic_DNA"/>
</dbReference>
<dbReference type="AlphaFoldDB" id="A0A1I3WCR7"/>
<comment type="function">
    <text evidence="6">The RuvA-RuvB-RuvC complex processes Holliday junction (HJ) DNA during genetic recombination and DNA repair, while the RuvA-RuvB complex plays an important role in the rescue of blocked DNA replication forks via replication fork reversal (RFR). RuvA specifically binds to HJ cruciform DNA, conferring on it an open structure. The RuvB hexamer acts as an ATP-dependent pump, pulling dsDNA into and through the RuvAB complex. HJ branch migration allows RuvC to scan DNA until it finds its consensus sequence, where it cleaves and resolves the cruciform DNA.</text>
</comment>
<dbReference type="NCBIfam" id="TIGR00084">
    <property type="entry name" value="ruvA"/>
    <property type="match status" value="1"/>
</dbReference>
<dbReference type="GO" id="GO:0005737">
    <property type="term" value="C:cytoplasm"/>
    <property type="evidence" value="ECO:0007669"/>
    <property type="project" value="UniProtKB-SubCell"/>
</dbReference>
<dbReference type="SUPFAM" id="SSF47781">
    <property type="entry name" value="RuvA domain 2-like"/>
    <property type="match status" value="1"/>
</dbReference>
<keyword evidence="9" id="KW-0547">Nucleotide-binding</keyword>
<keyword evidence="9" id="KW-0067">ATP-binding</keyword>
<proteinExistence type="inferred from homology"/>
<dbReference type="GO" id="GO:0009379">
    <property type="term" value="C:Holliday junction helicase complex"/>
    <property type="evidence" value="ECO:0007669"/>
    <property type="project" value="InterPro"/>
</dbReference>
<dbReference type="Pfam" id="PF07499">
    <property type="entry name" value="RuvA_C"/>
    <property type="match status" value="1"/>
</dbReference>
<dbReference type="Gene3D" id="1.10.150.20">
    <property type="entry name" value="5' to 3' exonuclease, C-terminal subdomain"/>
    <property type="match status" value="1"/>
</dbReference>
<keyword evidence="2 6" id="KW-0227">DNA damage</keyword>
<evidence type="ECO:0000313" key="9">
    <source>
        <dbReference type="EMBL" id="SFK04206.1"/>
    </source>
</evidence>
<comment type="subcellular location">
    <subcellularLocation>
        <location evidence="6">Cytoplasm</location>
    </subcellularLocation>
</comment>
<dbReference type="SUPFAM" id="SSF50249">
    <property type="entry name" value="Nucleic acid-binding proteins"/>
    <property type="match status" value="1"/>
</dbReference>
<dbReference type="Pfam" id="PF14520">
    <property type="entry name" value="HHH_5"/>
    <property type="match status" value="1"/>
</dbReference>
<dbReference type="GO" id="GO:0009378">
    <property type="term" value="F:four-way junction helicase activity"/>
    <property type="evidence" value="ECO:0007669"/>
    <property type="project" value="InterPro"/>
</dbReference>
<evidence type="ECO:0000256" key="6">
    <source>
        <dbReference type="HAMAP-Rule" id="MF_00031"/>
    </source>
</evidence>
<dbReference type="InterPro" id="IPR036267">
    <property type="entry name" value="RuvA_C_sf"/>
</dbReference>
<comment type="similarity">
    <text evidence="6">Belongs to the RuvA family.</text>
</comment>
<feature type="region of interest" description="Domain I" evidence="6">
    <location>
        <begin position="1"/>
        <end position="64"/>
    </location>
</feature>
<evidence type="ECO:0000259" key="8">
    <source>
        <dbReference type="Pfam" id="PF07499"/>
    </source>
</evidence>
<gene>
    <name evidence="6" type="primary">ruvA</name>
    <name evidence="9" type="ORF">SAMN05444581_101447</name>
</gene>
<dbReference type="SUPFAM" id="SSF46929">
    <property type="entry name" value="DNA helicase RuvA subunit, C-terminal domain"/>
    <property type="match status" value="1"/>
</dbReference>
<evidence type="ECO:0000259" key="7">
    <source>
        <dbReference type="Pfam" id="PF01330"/>
    </source>
</evidence>
<dbReference type="InterPro" id="IPR000085">
    <property type="entry name" value="RuvA"/>
</dbReference>
<dbReference type="InterPro" id="IPR011114">
    <property type="entry name" value="RuvA_C"/>
</dbReference>
<dbReference type="GO" id="GO:0000400">
    <property type="term" value="F:four-way junction DNA binding"/>
    <property type="evidence" value="ECO:0007669"/>
    <property type="project" value="UniProtKB-UniRule"/>
</dbReference>
<feature type="domain" description="DNA helicase Holliday junction RuvA type" evidence="7">
    <location>
        <begin position="1"/>
        <end position="62"/>
    </location>
</feature>
<keyword evidence="1 6" id="KW-0963">Cytoplasm</keyword>
<dbReference type="InterPro" id="IPR010994">
    <property type="entry name" value="RuvA_2-like"/>
</dbReference>
<comment type="subunit">
    <text evidence="6">Homotetramer. Forms an RuvA(8)-RuvB(12)-Holliday junction (HJ) complex. HJ DNA is sandwiched between 2 RuvA tetramers; dsDNA enters through RuvA and exits via RuvB. An RuvB hexamer assembles on each DNA strand where it exits the tetramer. Each RuvB hexamer is contacted by two RuvA subunits (via domain III) on 2 adjacent RuvB subunits; this complex drives branch migration. In the full resolvosome a probable DNA-RuvA(4)-RuvB(12)-RuvC(2) complex forms which resolves the HJ.</text>
</comment>
<dbReference type="GO" id="GO:0048476">
    <property type="term" value="C:Holliday junction resolvase complex"/>
    <property type="evidence" value="ECO:0007669"/>
    <property type="project" value="UniProtKB-UniRule"/>
</dbReference>
<dbReference type="GO" id="GO:0006310">
    <property type="term" value="P:DNA recombination"/>
    <property type="evidence" value="ECO:0007669"/>
    <property type="project" value="UniProtKB-UniRule"/>
</dbReference>
<comment type="domain">
    <text evidence="6">Has three domains with a flexible linker between the domains II and III and assumes an 'L' shape. Domain III is highly mobile and contacts RuvB.</text>
</comment>
<reference evidence="9 10" key="1">
    <citation type="submission" date="2016-10" db="EMBL/GenBank/DDBJ databases">
        <authorList>
            <person name="de Groot N.N."/>
        </authorList>
    </citation>
    <scope>NUCLEOTIDE SEQUENCE [LARGE SCALE GENOMIC DNA]</scope>
    <source>
        <strain evidence="9 10">NE2</strain>
    </source>
</reference>
<name>A0A1I3WCR7_9HYPH</name>
<feature type="region of interest" description="Domain III" evidence="6">
    <location>
        <begin position="147"/>
        <end position="202"/>
    </location>
</feature>
<feature type="domain" description="Holliday junction DNA helicase RuvA C-terminal" evidence="8">
    <location>
        <begin position="154"/>
        <end position="201"/>
    </location>
</feature>
<dbReference type="Pfam" id="PF01330">
    <property type="entry name" value="RuvA_N"/>
    <property type="match status" value="1"/>
</dbReference>
<dbReference type="InterPro" id="IPR013849">
    <property type="entry name" value="DNA_helicase_Holl-junc_RuvA_I"/>
</dbReference>
<dbReference type="Proteomes" id="UP000198755">
    <property type="component" value="Unassembled WGS sequence"/>
</dbReference>